<dbReference type="Pfam" id="PF00622">
    <property type="entry name" value="SPRY"/>
    <property type="match status" value="1"/>
</dbReference>
<proteinExistence type="inferred from homology"/>
<dbReference type="PANTHER" id="PTHR10598">
    <property type="entry name" value="SET1/ASH2 HISTONE METHYLTRANSFERASE COMPLEX SUBUNIT ASH2"/>
    <property type="match status" value="1"/>
</dbReference>
<dbReference type="InParanoid" id="L2GV23"/>
<dbReference type="GO" id="GO:0000976">
    <property type="term" value="F:transcription cis-regulatory region binding"/>
    <property type="evidence" value="ECO:0007669"/>
    <property type="project" value="TreeGrafter"/>
</dbReference>
<dbReference type="Gene3D" id="2.60.120.920">
    <property type="match status" value="1"/>
</dbReference>
<dbReference type="HOGENOM" id="CLU_1454043_0_0_1"/>
<accession>L2GV23</accession>
<sequence>MLHTRPHIYKSMRFHSTDNIWVDTRGLTVNSTTNNKSCITGSAVKGNIYFEVLVNKPHVRIGLAPKDHKLYGPLGLEDSYAFGSSKGYKYHKGVRNAYAHKFGADDVISVLKVEHFLKFFVNGVDLGIAYHDLYGKEYFPALSFYDGGSVTVNFGPCFAYDNVIRYEAMV</sequence>
<dbReference type="InterPro" id="IPR001870">
    <property type="entry name" value="B30.2/SPRY"/>
</dbReference>
<keyword evidence="2" id="KW-0539">Nucleus</keyword>
<dbReference type="InterPro" id="IPR013320">
    <property type="entry name" value="ConA-like_dom_sf"/>
</dbReference>
<evidence type="ECO:0000256" key="2">
    <source>
        <dbReference type="ARBA" id="ARBA00023242"/>
    </source>
</evidence>
<evidence type="ECO:0000256" key="3">
    <source>
        <dbReference type="ARBA" id="ARBA00038149"/>
    </source>
</evidence>
<dbReference type="PANTHER" id="PTHR10598:SF0">
    <property type="entry name" value="SET1_ASH2 HISTONE METHYLTRANSFERASE COMPLEX SUBUNIT ASH2"/>
    <property type="match status" value="1"/>
</dbReference>
<protein>
    <recommendedName>
        <fullName evidence="4">B30.2/SPRY domain-containing protein</fullName>
    </recommendedName>
</protein>
<comment type="similarity">
    <text evidence="3">Belongs to the cclA family.</text>
</comment>
<dbReference type="CDD" id="cd12872">
    <property type="entry name" value="SPRY_Ash2"/>
    <property type="match status" value="1"/>
</dbReference>
<gene>
    <name evidence="5" type="ORF">VCUG_01001</name>
</gene>
<dbReference type="AlphaFoldDB" id="L2GV23"/>
<dbReference type="PROSITE" id="PS50188">
    <property type="entry name" value="B302_SPRY"/>
    <property type="match status" value="1"/>
</dbReference>
<keyword evidence="6" id="KW-1185">Reference proteome</keyword>
<dbReference type="InterPro" id="IPR003877">
    <property type="entry name" value="SPRY_dom"/>
</dbReference>
<name>L2GV23_VAVCU</name>
<evidence type="ECO:0000256" key="1">
    <source>
        <dbReference type="ARBA" id="ARBA00004123"/>
    </source>
</evidence>
<dbReference type="EMBL" id="GL877417">
    <property type="protein sequence ID" value="ELA47469.1"/>
    <property type="molecule type" value="Genomic_DNA"/>
</dbReference>
<dbReference type="InterPro" id="IPR043136">
    <property type="entry name" value="B30.2/SPRY_sf"/>
</dbReference>
<reference evidence="6" key="1">
    <citation type="submission" date="2011-03" db="EMBL/GenBank/DDBJ databases">
        <title>The genome sequence of Vavraia culicis strain floridensis.</title>
        <authorList>
            <consortium name="The Broad Institute Genome Sequencing Platform"/>
            <person name="Cuomo C."/>
            <person name="Becnel J."/>
            <person name="Sanscrainte N."/>
            <person name="Young S.K."/>
            <person name="Zeng Q."/>
            <person name="Gargeya S."/>
            <person name="Fitzgerald M."/>
            <person name="Haas B."/>
            <person name="Abouelleil A."/>
            <person name="Alvarado L."/>
            <person name="Arachchi H.M."/>
            <person name="Berlin A."/>
            <person name="Chapman S.B."/>
            <person name="Gearin G."/>
            <person name="Goldberg J."/>
            <person name="Griggs A."/>
            <person name="Gujja S."/>
            <person name="Hansen M."/>
            <person name="Heiman D."/>
            <person name="Howarth C."/>
            <person name="Larimer J."/>
            <person name="Lui A."/>
            <person name="MacDonald P.J.P."/>
            <person name="McCowen C."/>
            <person name="Montmayeur A."/>
            <person name="Murphy C."/>
            <person name="Neiman D."/>
            <person name="Pearson M."/>
            <person name="Priest M."/>
            <person name="Roberts A."/>
            <person name="Saif S."/>
            <person name="Shea T."/>
            <person name="Sisk P."/>
            <person name="Stolte C."/>
            <person name="Sykes S."/>
            <person name="Wortman J."/>
            <person name="Nusbaum C."/>
            <person name="Birren B."/>
        </authorList>
    </citation>
    <scope>NUCLEOTIDE SEQUENCE [LARGE SCALE GENOMIC DNA]</scope>
    <source>
        <strain evidence="6">floridensis</strain>
    </source>
</reference>
<dbReference type="VEuPathDB" id="MicrosporidiaDB:VCUG_01001"/>
<dbReference type="SMART" id="SM00449">
    <property type="entry name" value="SPRY"/>
    <property type="match status" value="1"/>
</dbReference>
<evidence type="ECO:0000313" key="5">
    <source>
        <dbReference type="EMBL" id="ELA47469.1"/>
    </source>
</evidence>
<dbReference type="STRING" id="948595.L2GV23"/>
<dbReference type="InterPro" id="IPR037353">
    <property type="entry name" value="ASH2"/>
</dbReference>
<dbReference type="Proteomes" id="UP000011081">
    <property type="component" value="Unassembled WGS sequence"/>
</dbReference>
<dbReference type="OMA" id="FGPCFAY"/>
<dbReference type="GeneID" id="19878883"/>
<dbReference type="SUPFAM" id="SSF49899">
    <property type="entry name" value="Concanavalin A-like lectins/glucanases"/>
    <property type="match status" value="1"/>
</dbReference>
<evidence type="ECO:0000259" key="4">
    <source>
        <dbReference type="PROSITE" id="PS50188"/>
    </source>
</evidence>
<dbReference type="RefSeq" id="XP_008074021.1">
    <property type="nucleotide sequence ID" value="XM_008075830.1"/>
</dbReference>
<feature type="domain" description="B30.2/SPRY" evidence="4">
    <location>
        <begin position="1"/>
        <end position="159"/>
    </location>
</feature>
<dbReference type="GO" id="GO:0048188">
    <property type="term" value="C:Set1C/COMPASS complex"/>
    <property type="evidence" value="ECO:0007669"/>
    <property type="project" value="InterPro"/>
</dbReference>
<comment type="subcellular location">
    <subcellularLocation>
        <location evidence="1">Nucleus</location>
    </subcellularLocation>
</comment>
<organism evidence="5 6">
    <name type="scientific">Vavraia culicis (isolate floridensis)</name>
    <name type="common">Microsporidian parasite</name>
    <dbReference type="NCBI Taxonomy" id="948595"/>
    <lineage>
        <taxon>Eukaryota</taxon>
        <taxon>Fungi</taxon>
        <taxon>Fungi incertae sedis</taxon>
        <taxon>Microsporidia</taxon>
        <taxon>Pleistophoridae</taxon>
        <taxon>Vavraia</taxon>
    </lineage>
</organism>
<evidence type="ECO:0000313" key="6">
    <source>
        <dbReference type="Proteomes" id="UP000011081"/>
    </source>
</evidence>